<dbReference type="PANTHER" id="PTHR14017">
    <property type="entry name" value="LYSINE-SPECIFIC DEMETHYLASE"/>
    <property type="match status" value="1"/>
</dbReference>
<keyword evidence="10" id="KW-0539">Nucleus</keyword>
<keyword evidence="3" id="KW-0597">Phosphoprotein</keyword>
<evidence type="ECO:0000256" key="14">
    <source>
        <dbReference type="SAM" id="MobiDB-lite"/>
    </source>
</evidence>
<sequence length="2015" mass="221377">MHHTVDQFGGRSSSTFPLDGRGGPWGPPGSRAWIPPSRGPASVGQSQLPSHLPAGHMTSLAHPSKLYFPPGPAPPRPLLSDRIELIHGLVQSLQRDRQQARLWEQLGQIYESEQELEEALRCYQNGARCHGYGPGHTHLAARANQLQRYLSPHQHRPHNLPPLHEVWDLLQQQARNYPGKNGCQLKRPAAHVDHSVIQHTPHIHHVVPSTPPSEEIPSPVKRRRSISPDQINRSGMPRPPMPNLPPTHPLHHPGGHYQLPKPGGLWNPLHKGGSSWPPERKSDYQDQQNPVLGAYPYKTTPPSPIPSASSSSSSSSSSCPPLSSHFNSNHIQHSSCSNLPKPLPQTPAPGPLIMQGSRYPPHPHAPLHPHQQPAGESRQHPSYNHGGQARGTGDPRNDPRETSSSKQQARLNRPNVSPANITCVPYNSHHHHHPHHNQQTLLPPPLTPARGSSSLSGIPHGLGAAPSSSSTNESWRKQQQRNSHASNVTSGRYPGNQGLETQGHRRPLERGAPLLGHGHPHAGRPAMPGTTPAATDICRSNPYSGSSAVQVPAPPTGSPTPGVLRSTAGWKEPLPTPVLMTPGLKGENQLLGEPDGREIQPPLEKREYFYKRCEPPRTATAATTATSSSSSSSSFSSSSRSVLAPHFEKLKNMTAEVSRKPSPSPPPPPPPPAAVQPPPLVLNPPRSAPSPSPYRHEPLRRQPLSIEEVLDKLDAELEDRVREREREEEREGKQPEGDGGDEKEAVASLERLLSAPVIKARGEDGGKASPRYGEKEPGAVPPFWTSEKTGTAAPVIVSAPSASAARLDFIAKGERRSSGSGSPAHQVPQPPNTSGTASPSPSPSPLPSLHRPSELMGSRLMQQTAAVLPKDPATSGVLPLFPTETQEYPTTRKEEEGGGGGRKPPEKLFEDFPSRTGDQGMGDQFEEPILPDGLANIMKMLDESIQKEDELYNSSASGDRYSPISPLPVPRPLPDLKDSRQPPPLLERPKPSNVDFSLVNKNPPVLSRQGSLASSSTSSTSYSRSSSVSEKEARNSSLKLSPSCQIQPQQQPTPSFPPAPLVKESHVYNSSSYLHNDLAKLYGFPERKREESPIGIEEEEMEEEEEEDDEDNKLLHSPAKLLQAPQQQQQQQQTDVRNMFKSLASVLESQKYSYRGGPFGRPPPGGAGNRGSSFKYAPPPAPLRFSSDTTTTSPAREDKEPRGGGETKAQAGQEQERAGLDRSDSEESDFAARVEVKQEETEKEDEDSEDDDDDDEDGKAGVRGLEKEARTSEVKEEEEQQQLVTISEASISELSRSCEVLLTRHAIPAGSCRVKPEKDHRKTEKERERPEKGCKSERRERKDRKEHKKHRKRDSSPTSNTSSSSSSSGRSGTGSSSSCSSSRRHKDKEGKSHKDKSRQVLGNLDMQRKGSQAREKGKGECAGVGAEPKRKAVGGGVASSCGSREGGGGSGGALGPADFLKLKGLSDGPPKELKIRLIKVESGERERFIASEVEEKRSIPLSQITIRNTASEVIQACKNAKIKGRFRESYLLPAFSVKPVMGNSGSPQERLNPPTPSIYLESKRDGFSPVLLQFCTDPKNPITVIRGLAGSLRLNLGLFSTKSLVEANGEHSVEVRTQVQQPSDENWEPTGDRQTWPCESSRSHTTIAKYAQYQASSFQESLQEEKGSDEEEDEEEPPVAPEPPSNGATDQKPVGKIIKFGTNIDLSDAKRWKSQLQELFKLPAFMRVSSSGNMLSHVGHTILGMNTVQLYMKVPGSRTPGHQENNNFCSVNINIGPGDCEWFAVHDSYWKAISDFCESHGVDYLTGSWWPVLEDLYRANIPVYRFIQRPGDLVWINAGTVHWVQAVGWCNNIAWNVGPLTPYQYQLALERYEWNEVKKVKSIVPMIHVSWNIARTVKVSDPDVYKMIKHCLLQSIKHSQILRAQLVQDGKKISYQSRVKDEPAYYCNECDVEVYNLLFVTSENSSRKTYVVHCEDCARRRSATLHNVVVLEQYRTEELMQTYDSFTLAPAPNLR</sequence>
<feature type="compositionally biased region" description="Pro residues" evidence="14">
    <location>
        <begin position="341"/>
        <end position="350"/>
    </location>
</feature>
<dbReference type="InterPro" id="IPR048562">
    <property type="entry name" value="KDM6A_B-like_C-hel"/>
</dbReference>
<evidence type="ECO:0000256" key="12">
    <source>
        <dbReference type="ARBA" id="ARBA00034525"/>
    </source>
</evidence>
<feature type="compositionally biased region" description="Acidic residues" evidence="14">
    <location>
        <begin position="1667"/>
        <end position="1677"/>
    </location>
</feature>
<feature type="compositionally biased region" description="Polar residues" evidence="14">
    <location>
        <begin position="404"/>
        <end position="420"/>
    </location>
</feature>
<feature type="region of interest" description="Disordered" evidence="14">
    <location>
        <begin position="1658"/>
        <end position="1693"/>
    </location>
</feature>
<evidence type="ECO:0000256" key="9">
    <source>
        <dbReference type="ARBA" id="ARBA00023004"/>
    </source>
</evidence>
<dbReference type="EC" id="1.14.11.68" evidence="12"/>
<comment type="cofactor">
    <cofactor evidence="1">
        <name>Fe(2+)</name>
        <dbReference type="ChEBI" id="CHEBI:29033"/>
    </cofactor>
</comment>
<keyword evidence="4" id="KW-0479">Metal-binding</keyword>
<dbReference type="InterPro" id="IPR048560">
    <property type="entry name" value="KDM6A_B-like_GATAL"/>
</dbReference>
<feature type="compositionally biased region" description="Basic and acidic residues" evidence="14">
    <location>
        <begin position="1258"/>
        <end position="1274"/>
    </location>
</feature>
<evidence type="ECO:0000256" key="10">
    <source>
        <dbReference type="ARBA" id="ARBA00023242"/>
    </source>
</evidence>
<keyword evidence="9" id="KW-0408">Iron</keyword>
<dbReference type="SMART" id="SM00558">
    <property type="entry name" value="JmjC"/>
    <property type="match status" value="1"/>
</dbReference>
<feature type="region of interest" description="Disordered" evidence="14">
    <location>
        <begin position="1082"/>
        <end position="1289"/>
    </location>
</feature>
<evidence type="ECO:0000256" key="8">
    <source>
        <dbReference type="ARBA" id="ARBA00023002"/>
    </source>
</evidence>
<feature type="compositionally biased region" description="Low complexity" evidence="14">
    <location>
        <begin position="206"/>
        <end position="219"/>
    </location>
</feature>
<feature type="compositionally biased region" description="Basic and acidic residues" evidence="14">
    <location>
        <begin position="1195"/>
        <end position="1205"/>
    </location>
</feature>
<evidence type="ECO:0000256" key="3">
    <source>
        <dbReference type="ARBA" id="ARBA00022553"/>
    </source>
</evidence>
<dbReference type="InterPro" id="IPR003347">
    <property type="entry name" value="JmjC_dom"/>
</dbReference>
<feature type="compositionally biased region" description="Basic and acidic residues" evidence="14">
    <location>
        <begin position="594"/>
        <end position="615"/>
    </location>
</feature>
<feature type="region of interest" description="Disordered" evidence="14">
    <location>
        <begin position="1609"/>
        <end position="1641"/>
    </location>
</feature>
<feature type="domain" description="JmjC" evidence="15">
    <location>
        <begin position="1711"/>
        <end position="1874"/>
    </location>
</feature>
<feature type="region of interest" description="Disordered" evidence="14">
    <location>
        <begin position="1"/>
        <end position="56"/>
    </location>
</feature>
<feature type="compositionally biased region" description="Low complexity" evidence="14">
    <location>
        <begin position="618"/>
        <end position="641"/>
    </location>
</feature>
<evidence type="ECO:0000256" key="13">
    <source>
        <dbReference type="ARBA" id="ARBA00048695"/>
    </source>
</evidence>
<feature type="compositionally biased region" description="Polar residues" evidence="14">
    <location>
        <begin position="325"/>
        <end position="338"/>
    </location>
</feature>
<evidence type="ECO:0000256" key="6">
    <source>
        <dbReference type="ARBA" id="ARBA00022853"/>
    </source>
</evidence>
<evidence type="ECO:0000256" key="11">
    <source>
        <dbReference type="ARBA" id="ARBA00034483"/>
    </source>
</evidence>
<evidence type="ECO:0000313" key="17">
    <source>
        <dbReference type="Proteomes" id="UP001369086"/>
    </source>
</evidence>
<feature type="compositionally biased region" description="Basic residues" evidence="14">
    <location>
        <begin position="1341"/>
        <end position="1353"/>
    </location>
</feature>
<feature type="compositionally biased region" description="Basic and acidic residues" evidence="14">
    <location>
        <begin position="1314"/>
        <end position="1340"/>
    </location>
</feature>
<dbReference type="Gene3D" id="1.20.58.1370">
    <property type="match status" value="1"/>
</dbReference>
<feature type="compositionally biased region" description="Polar residues" evidence="14">
    <location>
        <begin position="1615"/>
        <end position="1624"/>
    </location>
</feature>
<feature type="compositionally biased region" description="Basic and acidic residues" evidence="14">
    <location>
        <begin position="760"/>
        <end position="777"/>
    </location>
</feature>
<feature type="region of interest" description="Disordered" evidence="14">
    <location>
        <begin position="1304"/>
        <end position="1451"/>
    </location>
</feature>
<feature type="region of interest" description="Disordered" evidence="14">
    <location>
        <begin position="808"/>
        <end position="928"/>
    </location>
</feature>
<name>A0ABR0YZL4_HUSHU</name>
<reference evidence="16 17" key="1">
    <citation type="submission" date="2021-05" db="EMBL/GenBank/DDBJ databases">
        <authorList>
            <person name="Zahm M."/>
            <person name="Klopp C."/>
            <person name="Cabau C."/>
            <person name="Kuhl H."/>
            <person name="Suciu R."/>
            <person name="Ciorpac M."/>
            <person name="Holostenco D."/>
            <person name="Gessner J."/>
            <person name="Wuertz S."/>
            <person name="Hohne C."/>
            <person name="Stock M."/>
            <person name="Gislard M."/>
            <person name="Lluch J."/>
            <person name="Milhes M."/>
            <person name="Lampietro C."/>
            <person name="Lopez Roques C."/>
            <person name="Donnadieu C."/>
            <person name="Du K."/>
            <person name="Schartl M."/>
            <person name="Guiguen Y."/>
        </authorList>
    </citation>
    <scope>NUCLEOTIDE SEQUENCE [LARGE SCALE GENOMIC DNA]</scope>
    <source>
        <strain evidence="16">Hh-F2</strain>
        <tissue evidence="16">Blood</tissue>
    </source>
</reference>
<dbReference type="EMBL" id="JAHFZB010000020">
    <property type="protein sequence ID" value="KAK6478037.1"/>
    <property type="molecule type" value="Genomic_DNA"/>
</dbReference>
<feature type="compositionally biased region" description="Low complexity" evidence="14">
    <location>
        <begin position="1005"/>
        <end position="1028"/>
    </location>
</feature>
<feature type="region of interest" description="Disordered" evidence="14">
    <location>
        <begin position="204"/>
        <end position="786"/>
    </location>
</feature>
<keyword evidence="7" id="KW-0223">Dioxygenase</keyword>
<feature type="compositionally biased region" description="Basic and acidic residues" evidence="14">
    <location>
        <begin position="393"/>
        <end position="403"/>
    </location>
</feature>
<feature type="compositionally biased region" description="Basic and acidic residues" evidence="14">
    <location>
        <begin position="709"/>
        <end position="745"/>
    </location>
</feature>
<dbReference type="Pfam" id="PF21326">
    <property type="entry name" value="KDM6_GATAL"/>
    <property type="match status" value="1"/>
</dbReference>
<feature type="compositionally biased region" description="Low complexity" evidence="14">
    <location>
        <begin position="1356"/>
        <end position="1381"/>
    </location>
</feature>
<organism evidence="16 17">
    <name type="scientific">Huso huso</name>
    <name type="common">Beluga</name>
    <name type="synonym">Acipenser huso</name>
    <dbReference type="NCBI Taxonomy" id="61971"/>
    <lineage>
        <taxon>Eukaryota</taxon>
        <taxon>Metazoa</taxon>
        <taxon>Chordata</taxon>
        <taxon>Craniata</taxon>
        <taxon>Vertebrata</taxon>
        <taxon>Euteleostomi</taxon>
        <taxon>Actinopterygii</taxon>
        <taxon>Chondrostei</taxon>
        <taxon>Acipenseriformes</taxon>
        <taxon>Acipenseridae</taxon>
        <taxon>Huso</taxon>
    </lineage>
</organism>
<keyword evidence="5" id="KW-0862">Zinc</keyword>
<comment type="subcellular location">
    <subcellularLocation>
        <location evidence="2">Nucleus</location>
    </subcellularLocation>
</comment>
<feature type="compositionally biased region" description="Low complexity" evidence="14">
    <location>
        <begin position="1041"/>
        <end position="1053"/>
    </location>
</feature>
<accession>A0ABR0YZL4</accession>
<dbReference type="Proteomes" id="UP001369086">
    <property type="component" value="Unassembled WGS sequence"/>
</dbReference>
<feature type="compositionally biased region" description="Low complexity" evidence="14">
    <location>
        <begin position="306"/>
        <end position="324"/>
    </location>
</feature>
<evidence type="ECO:0000313" key="16">
    <source>
        <dbReference type="EMBL" id="KAK6478037.1"/>
    </source>
</evidence>
<dbReference type="InterPro" id="IPR046941">
    <property type="entry name" value="KDM6_GATAL_sf"/>
</dbReference>
<evidence type="ECO:0000259" key="15">
    <source>
        <dbReference type="PROSITE" id="PS51184"/>
    </source>
</evidence>
<comment type="caution">
    <text evidence="16">The sequence shown here is derived from an EMBL/GenBank/DDBJ whole genome shotgun (WGS) entry which is preliminary data.</text>
</comment>
<feature type="compositionally biased region" description="Basic and acidic residues" evidence="14">
    <location>
        <begin position="1214"/>
        <end position="1240"/>
    </location>
</feature>
<dbReference type="PANTHER" id="PTHR14017:SF5">
    <property type="entry name" value="LYSINE-SPECIFIC DEMETHYLASE 6B"/>
    <property type="match status" value="1"/>
</dbReference>
<feature type="compositionally biased region" description="Basic and acidic residues" evidence="14">
    <location>
        <begin position="903"/>
        <end position="913"/>
    </location>
</feature>
<evidence type="ECO:0000256" key="5">
    <source>
        <dbReference type="ARBA" id="ARBA00022833"/>
    </source>
</evidence>
<feature type="region of interest" description="Disordered" evidence="14">
    <location>
        <begin position="948"/>
        <end position="1063"/>
    </location>
</feature>
<feature type="compositionally biased region" description="Pro residues" evidence="14">
    <location>
        <begin position="237"/>
        <end position="248"/>
    </location>
</feature>
<gene>
    <name evidence="16" type="ORF">HHUSO_G21744</name>
</gene>
<evidence type="ECO:0000256" key="1">
    <source>
        <dbReference type="ARBA" id="ARBA00001954"/>
    </source>
</evidence>
<feature type="compositionally biased region" description="Acidic residues" evidence="14">
    <location>
        <begin position="1096"/>
        <end position="1111"/>
    </location>
</feature>
<dbReference type="PROSITE" id="PS51184">
    <property type="entry name" value="JMJC"/>
    <property type="match status" value="1"/>
</dbReference>
<dbReference type="InterPro" id="IPR051630">
    <property type="entry name" value="Corepressor-Demethylase"/>
</dbReference>
<feature type="compositionally biased region" description="Acidic residues" evidence="14">
    <location>
        <begin position="1241"/>
        <end position="1257"/>
    </location>
</feature>
<dbReference type="Pfam" id="PF21322">
    <property type="entry name" value="KDM6_C-hel"/>
    <property type="match status" value="1"/>
</dbReference>
<proteinExistence type="inferred from homology"/>
<keyword evidence="8" id="KW-0560">Oxidoreductase</keyword>
<evidence type="ECO:0000256" key="7">
    <source>
        <dbReference type="ARBA" id="ARBA00022964"/>
    </source>
</evidence>
<feature type="compositionally biased region" description="Basic and acidic residues" evidence="14">
    <location>
        <begin position="1406"/>
        <end position="1419"/>
    </location>
</feature>
<keyword evidence="17" id="KW-1185">Reference proteome</keyword>
<dbReference type="Pfam" id="PF02373">
    <property type="entry name" value="JmjC"/>
    <property type="match status" value="1"/>
</dbReference>
<evidence type="ECO:0000256" key="4">
    <source>
        <dbReference type="ARBA" id="ARBA00022723"/>
    </source>
</evidence>
<comment type="catalytic activity">
    <reaction evidence="13">
        <text>N(6),N(6),N(6)-trimethyl-L-lysyl(27)-[histone H3] + 2 2-oxoglutarate + 2 O2 = N(6)-methyl-L-lysyl(27)-[histone H3] + 2 formaldehyde + 2 succinate + 2 CO2</text>
        <dbReference type="Rhea" id="RHEA:60224"/>
        <dbReference type="Rhea" id="RHEA-COMP:15535"/>
        <dbReference type="Rhea" id="RHEA-COMP:15544"/>
        <dbReference type="ChEBI" id="CHEBI:15379"/>
        <dbReference type="ChEBI" id="CHEBI:16526"/>
        <dbReference type="ChEBI" id="CHEBI:16810"/>
        <dbReference type="ChEBI" id="CHEBI:16842"/>
        <dbReference type="ChEBI" id="CHEBI:30031"/>
        <dbReference type="ChEBI" id="CHEBI:61929"/>
        <dbReference type="ChEBI" id="CHEBI:61961"/>
        <dbReference type="EC" id="1.14.11.68"/>
    </reaction>
</comment>
<feature type="compositionally biased region" description="Polar residues" evidence="14">
    <location>
        <begin position="480"/>
        <end position="490"/>
    </location>
</feature>
<keyword evidence="6" id="KW-0156">Chromatin regulator</keyword>
<dbReference type="Gene3D" id="2.10.110.20">
    <property type="match status" value="1"/>
</dbReference>
<comment type="similarity">
    <text evidence="11">Belongs to the UTX family.</text>
</comment>
<protein>
    <recommendedName>
        <fullName evidence="12">[histone H3]-trimethyl-L-lysine(27) demethylase</fullName>
        <ecNumber evidence="12">1.14.11.68</ecNumber>
    </recommendedName>
</protein>
<evidence type="ECO:0000256" key="2">
    <source>
        <dbReference type="ARBA" id="ARBA00004123"/>
    </source>
</evidence>
<feature type="compositionally biased region" description="Pro residues" evidence="14">
    <location>
        <begin position="662"/>
        <end position="692"/>
    </location>
</feature>
<dbReference type="Gene3D" id="2.60.120.650">
    <property type="entry name" value="Cupin"/>
    <property type="match status" value="1"/>
</dbReference>
<dbReference type="SUPFAM" id="SSF51197">
    <property type="entry name" value="Clavaminate synthase-like"/>
    <property type="match status" value="1"/>
</dbReference>